<dbReference type="GO" id="GO:0005886">
    <property type="term" value="C:plasma membrane"/>
    <property type="evidence" value="ECO:0007669"/>
    <property type="project" value="UniProtKB-SubCell"/>
</dbReference>
<dbReference type="GO" id="GO:0016755">
    <property type="term" value="F:aminoacyltransferase activity"/>
    <property type="evidence" value="ECO:0007669"/>
    <property type="project" value="TreeGrafter"/>
</dbReference>
<evidence type="ECO:0000313" key="8">
    <source>
        <dbReference type="EMBL" id="EEN79657.1"/>
    </source>
</evidence>
<dbReference type="SUPFAM" id="SSF55729">
    <property type="entry name" value="Acyl-CoA N-acyltransferases (Nat)"/>
    <property type="match status" value="1"/>
</dbReference>
<feature type="transmembrane region" description="Helical" evidence="6">
    <location>
        <begin position="346"/>
        <end position="364"/>
    </location>
</feature>
<feature type="transmembrane region" description="Helical" evidence="6">
    <location>
        <begin position="39"/>
        <end position="58"/>
    </location>
</feature>
<feature type="transmembrane region" description="Helical" evidence="6">
    <location>
        <begin position="474"/>
        <end position="491"/>
    </location>
</feature>
<feature type="transmembrane region" description="Helical" evidence="6">
    <location>
        <begin position="256"/>
        <end position="275"/>
    </location>
</feature>
<dbReference type="AlphaFoldDB" id="C2JZ62"/>
<feature type="transmembrane region" description="Helical" evidence="6">
    <location>
        <begin position="384"/>
        <end position="403"/>
    </location>
</feature>
<proteinExistence type="predicted"/>
<dbReference type="PANTHER" id="PTHR34697">
    <property type="entry name" value="PHOSPHATIDYLGLYCEROL LYSYLTRANSFERASE"/>
    <property type="match status" value="1"/>
</dbReference>
<evidence type="ECO:0000256" key="6">
    <source>
        <dbReference type="SAM" id="Phobius"/>
    </source>
</evidence>
<keyword evidence="4 6" id="KW-1133">Transmembrane helix</keyword>
<keyword evidence="3 6" id="KW-0812">Transmembrane</keyword>
<feature type="transmembrane region" description="Helical" evidence="6">
    <location>
        <begin position="437"/>
        <end position="453"/>
    </location>
</feature>
<feature type="transmembrane region" description="Helical" evidence="6">
    <location>
        <begin position="511"/>
        <end position="529"/>
    </location>
</feature>
<organism evidence="8 9">
    <name type="scientific">Lacticaseibacillus rhamnosus (strain LMS2-1)</name>
    <dbReference type="NCBI Taxonomy" id="525361"/>
    <lineage>
        <taxon>Bacteria</taxon>
        <taxon>Bacillati</taxon>
        <taxon>Bacillota</taxon>
        <taxon>Bacilli</taxon>
        <taxon>Lactobacillales</taxon>
        <taxon>Lactobacillaceae</taxon>
        <taxon>Lacticaseibacillus</taxon>
    </lineage>
</organism>
<dbReference type="InterPro" id="IPR024320">
    <property type="entry name" value="LPG_synthase_C"/>
</dbReference>
<evidence type="ECO:0000259" key="7">
    <source>
        <dbReference type="Pfam" id="PF09924"/>
    </source>
</evidence>
<feature type="transmembrane region" description="Helical" evidence="6">
    <location>
        <begin position="191"/>
        <end position="208"/>
    </location>
</feature>
<reference evidence="8" key="1">
    <citation type="submission" date="2009-01" db="EMBL/GenBank/DDBJ databases">
        <authorList>
            <person name="Qin X."/>
            <person name="Bachman B."/>
            <person name="Battles P."/>
            <person name="Bell A."/>
            <person name="Bess C."/>
            <person name="Bickham C."/>
            <person name="Chaboub L."/>
            <person name="Chen D."/>
            <person name="Coyle M."/>
            <person name="Deiros D.R."/>
            <person name="Dinh H."/>
            <person name="Forbes L."/>
            <person name="Fowler G."/>
            <person name="Francisco L."/>
            <person name="Fu Q."/>
            <person name="Gubbala S."/>
            <person name="Hale W."/>
            <person name="Han Y."/>
            <person name="Hemphill L."/>
            <person name="Highlander S.K."/>
            <person name="Hirani K."/>
            <person name="Hogues M."/>
            <person name="Jackson L."/>
            <person name="Jakkamsetti A."/>
            <person name="Javaid M."/>
            <person name="Jiang H."/>
            <person name="Korchina V."/>
            <person name="Kovar C."/>
            <person name="Lara F."/>
            <person name="Lee S."/>
            <person name="Mata R."/>
            <person name="Mathew T."/>
            <person name="Moen C."/>
            <person name="Morales K."/>
            <person name="Munidasa M."/>
            <person name="Nazareth L."/>
            <person name="Ngo R."/>
            <person name="Nguyen L."/>
            <person name="Okwuonu G."/>
            <person name="Ongeri F."/>
            <person name="Patil S."/>
            <person name="Petrosino J."/>
            <person name="Pham C."/>
            <person name="Pham P."/>
            <person name="Pu L.-L."/>
            <person name="Puazo M."/>
            <person name="Raj R."/>
            <person name="Reid J."/>
            <person name="Rouhana J."/>
            <person name="Saada N."/>
            <person name="Shang Y."/>
            <person name="Simmons D."/>
            <person name="Thornton R."/>
            <person name="Warren J."/>
            <person name="Weissenberger G."/>
            <person name="Zhang J."/>
            <person name="Zhang L."/>
            <person name="Zhou C."/>
            <person name="Zhu D."/>
            <person name="Muzny D."/>
            <person name="Worley K."/>
            <person name="Gibbs R."/>
        </authorList>
    </citation>
    <scope>NUCLEOTIDE SEQUENCE [LARGE SCALE GENOMIC DNA]</scope>
    <source>
        <strain evidence="8">LMS2-1</strain>
    </source>
</reference>
<dbReference type="Pfam" id="PF09924">
    <property type="entry name" value="LPG_synthase_C"/>
    <property type="match status" value="1"/>
</dbReference>
<dbReference type="PANTHER" id="PTHR34697:SF2">
    <property type="entry name" value="PHOSPHATIDYLGLYCEROL LYSYLTRANSFERASE"/>
    <property type="match status" value="1"/>
</dbReference>
<evidence type="ECO:0000313" key="9">
    <source>
        <dbReference type="Proteomes" id="UP000004525"/>
    </source>
</evidence>
<feature type="transmembrane region" description="Helical" evidence="6">
    <location>
        <begin position="79"/>
        <end position="98"/>
    </location>
</feature>
<keyword evidence="2" id="KW-1003">Cell membrane</keyword>
<sequence>MSADGSCFPYNGWEYKHGGRKIMKRLFRKVGTFFKKHLTTLKVLFVLAVLVFVIFEVGRISQDLSGEQMRASLATQSPGSLIILLIVGLIAVTPMLTYDFVITELLPGDYPRRYVIKSGWIVNTFTNIAGFGGLLGASLRANFYHEKATQKQVLFAISKIAMFLLAGLSLWSMIGIVIIFVFGIGAEFSNYWIWLVGGAAYFPLLMFISHVRDSEFFADMPLKRQLRLTLGSFLEWGGCAAFFLLIGYFLEVRIPLMSVLPLFMVANVIGVISMVPGGLGSFDVFMIFELGQLGLDSNVAVVWLLFYRLFYYVIPFLIGAGLFAQDAGKRLNAYLEGLPVQLIRKVAFGFLVIFLYFSGIMLLLRGVAPDLAFRNTLYQRLYPYTFLFLDRVTNVVVAFLILGFGRGIASRVKRAYWPTVIVLIVAMIASLREDNHLRFIVFLVLVVLALILTRRELTRERLALSWGNKLIDGAVFGLTFIFYAFAAFYNAPAIHHRHVPDVFLFPSERMFFTTLIGVMLAALTVYLIFRYLSAPSKPLADPYDEERLKAVVEKYGGNEVSHLALMRDKSLHFYQVDGEDRVFFLFKKKADKLIIMGEPIGDETQMAAAIGDFMKKADKQDLSLVFYEINESLTMKLHEFGFDFMKFGEEGYVDVTTFTLAGSKRKGERALMHKFEREGYTVELLQPPFDDALMQELKAVSDSWLAGRSEKGFSLGFFDRHYLNQAPIAVVRGPEGKIVAFASDMPSGNQEVTSIDLMRSSADAPSGIMDEVFINLFQLAKQRGFKYFNMGMAPLANVGTSDYSFIEEKIAHLVYEYGYRFYGFQGLRSYKNKYVTEWVPKYVAYRKRTSLLFTLLQIMMVVNQKVTIASPVKWWPKRLAWVSRLGQGIDK</sequence>
<evidence type="ECO:0000256" key="3">
    <source>
        <dbReference type="ARBA" id="ARBA00022692"/>
    </source>
</evidence>
<evidence type="ECO:0000256" key="4">
    <source>
        <dbReference type="ARBA" id="ARBA00022989"/>
    </source>
</evidence>
<feature type="transmembrane region" description="Helical" evidence="6">
    <location>
        <begin position="415"/>
        <end position="431"/>
    </location>
</feature>
<keyword evidence="5 6" id="KW-0472">Membrane</keyword>
<keyword evidence="9" id="KW-1185">Reference proteome</keyword>
<dbReference type="EMBL" id="ACIZ01000095">
    <property type="protein sequence ID" value="EEN79657.1"/>
    <property type="molecule type" value="Genomic_DNA"/>
</dbReference>
<dbReference type="Proteomes" id="UP000004525">
    <property type="component" value="Unassembled WGS sequence"/>
</dbReference>
<dbReference type="HOGENOM" id="CLU_008255_7_1_9"/>
<comment type="caution">
    <text evidence="8">The sequence shown here is derived from an EMBL/GenBank/DDBJ whole genome shotgun (WGS) entry which is preliminary data.</text>
</comment>
<feature type="transmembrane region" description="Helical" evidence="6">
    <location>
        <begin position="228"/>
        <end position="250"/>
    </location>
</feature>
<accession>C2JZ62</accession>
<feature type="transmembrane region" description="Helical" evidence="6">
    <location>
        <begin position="160"/>
        <end position="185"/>
    </location>
</feature>
<evidence type="ECO:0000256" key="1">
    <source>
        <dbReference type="ARBA" id="ARBA00004651"/>
    </source>
</evidence>
<dbReference type="InterPro" id="IPR016181">
    <property type="entry name" value="Acyl_CoA_acyltransferase"/>
</dbReference>
<name>C2JZ62_LACRM</name>
<dbReference type="InterPro" id="IPR051211">
    <property type="entry name" value="PG_lysyltransferase"/>
</dbReference>
<evidence type="ECO:0000256" key="2">
    <source>
        <dbReference type="ARBA" id="ARBA00022475"/>
    </source>
</evidence>
<feature type="transmembrane region" description="Helical" evidence="6">
    <location>
        <begin position="309"/>
        <end position="325"/>
    </location>
</feature>
<dbReference type="GO" id="GO:0055091">
    <property type="term" value="P:phospholipid homeostasis"/>
    <property type="evidence" value="ECO:0007669"/>
    <property type="project" value="TreeGrafter"/>
</dbReference>
<feature type="domain" description="Phosphatidylglycerol lysyltransferase C-terminal" evidence="7">
    <location>
        <begin position="550"/>
        <end position="845"/>
    </location>
</feature>
<dbReference type="NCBIfam" id="NF033480">
    <property type="entry name" value="bifunc_MprF"/>
    <property type="match status" value="1"/>
</dbReference>
<protein>
    <recommendedName>
        <fullName evidence="7">Phosphatidylglycerol lysyltransferase C-terminal domain-containing protein</fullName>
    </recommendedName>
</protein>
<feature type="transmembrane region" description="Helical" evidence="6">
    <location>
        <begin position="118"/>
        <end position="139"/>
    </location>
</feature>
<gene>
    <name evidence="8" type="ORF">HMPREF0539_2197</name>
</gene>
<evidence type="ECO:0000256" key="5">
    <source>
        <dbReference type="ARBA" id="ARBA00023136"/>
    </source>
</evidence>
<comment type="subcellular location">
    <subcellularLocation>
        <location evidence="1">Cell membrane</location>
        <topology evidence="1">Multi-pass membrane protein</topology>
    </subcellularLocation>
</comment>